<dbReference type="GO" id="GO:0032259">
    <property type="term" value="P:methylation"/>
    <property type="evidence" value="ECO:0007669"/>
    <property type="project" value="UniProtKB-KW"/>
</dbReference>
<protein>
    <submittedName>
        <fullName evidence="1">2-polyprenyl-3-methyl-5-hydroxy-6-metoxy-1, 4-benzoquinol methylase</fullName>
    </submittedName>
</protein>
<dbReference type="Pfam" id="PF13489">
    <property type="entry name" value="Methyltransf_23"/>
    <property type="match status" value="1"/>
</dbReference>
<dbReference type="Proteomes" id="UP000575083">
    <property type="component" value="Unassembled WGS sequence"/>
</dbReference>
<keyword evidence="2" id="KW-1185">Reference proteome</keyword>
<dbReference type="InterPro" id="IPR029063">
    <property type="entry name" value="SAM-dependent_MTases_sf"/>
</dbReference>
<dbReference type="RefSeq" id="WP_184858726.1">
    <property type="nucleotide sequence ID" value="NZ_JACHLK010000006.1"/>
</dbReference>
<proteinExistence type="predicted"/>
<dbReference type="GO" id="GO:0008168">
    <property type="term" value="F:methyltransferase activity"/>
    <property type="evidence" value="ECO:0007669"/>
    <property type="project" value="UniProtKB-KW"/>
</dbReference>
<comment type="caution">
    <text evidence="1">The sequence shown here is derived from an EMBL/GenBank/DDBJ whole genome shotgun (WGS) entry which is preliminary data.</text>
</comment>
<evidence type="ECO:0000313" key="1">
    <source>
        <dbReference type="EMBL" id="MBB6560561.1"/>
    </source>
</evidence>
<reference evidence="1 2" key="1">
    <citation type="submission" date="2020-08" db="EMBL/GenBank/DDBJ databases">
        <title>Functional genomics of gut bacteria from endangered species of beetles.</title>
        <authorList>
            <person name="Carlos-Shanley C."/>
        </authorList>
    </citation>
    <scope>NUCLEOTIDE SEQUENCE [LARGE SCALE GENOMIC DNA]</scope>
    <source>
        <strain evidence="1 2">S00198</strain>
    </source>
</reference>
<dbReference type="PANTHER" id="PTHR43861:SF6">
    <property type="entry name" value="METHYLTRANSFERASE TYPE 11"/>
    <property type="match status" value="1"/>
</dbReference>
<dbReference type="Gene3D" id="3.40.50.150">
    <property type="entry name" value="Vaccinia Virus protein VP39"/>
    <property type="match status" value="1"/>
</dbReference>
<dbReference type="EMBL" id="JACHLK010000006">
    <property type="protein sequence ID" value="MBB6560561.1"/>
    <property type="molecule type" value="Genomic_DNA"/>
</dbReference>
<keyword evidence="1" id="KW-0489">Methyltransferase</keyword>
<sequence>MSTIALVIVSTASSPLSSEEFRYGWDQLHRILPAPTVWQEMPEPASPQAWGPALERASAAAALEGNARVLLLRHGHVMVGPDVLDRLLRALDDAQGTLSAVHAFDPGFPPALGPDYCTVRGMERYLAQLGARDLPPLPDSGQHTPLVTLTTAAAVRAGTVRSHAQWVPGAFVHDFASYHQARREDMLPLLPAGAARVLDVGGGEGGFLQAIKELRGCETHLAEYSEEACRTARGQVDHVWQGDFLTQPFAGLPGQGKATFDCISFLDVLEHANDPRAWLARARGLLAPGGSVLLSIPNVGHWGVVADLIEGRWDYCPLGIHCVTHVRFFTWKTLQDLLASAGFQVEHLERVQVPAPDDWARHWAQSPRLAADPESWNTYAFLVRATPLPEGPWV</sequence>
<keyword evidence="1" id="KW-0808">Transferase</keyword>
<organism evidence="1 2">
    <name type="scientific">Acidovorax soli</name>
    <dbReference type="NCBI Taxonomy" id="592050"/>
    <lineage>
        <taxon>Bacteria</taxon>
        <taxon>Pseudomonadati</taxon>
        <taxon>Pseudomonadota</taxon>
        <taxon>Betaproteobacteria</taxon>
        <taxon>Burkholderiales</taxon>
        <taxon>Comamonadaceae</taxon>
        <taxon>Acidovorax</taxon>
    </lineage>
</organism>
<evidence type="ECO:0000313" key="2">
    <source>
        <dbReference type="Proteomes" id="UP000575083"/>
    </source>
</evidence>
<gene>
    <name evidence="1" type="ORF">HNP48_003237</name>
</gene>
<name>A0A7X0PEW2_9BURK</name>
<dbReference type="PANTHER" id="PTHR43861">
    <property type="entry name" value="TRANS-ACONITATE 2-METHYLTRANSFERASE-RELATED"/>
    <property type="match status" value="1"/>
</dbReference>
<accession>A0A7X0PEW2</accession>
<dbReference type="AlphaFoldDB" id="A0A7X0PEW2"/>
<dbReference type="CDD" id="cd02440">
    <property type="entry name" value="AdoMet_MTases"/>
    <property type="match status" value="1"/>
</dbReference>
<dbReference type="SUPFAM" id="SSF53335">
    <property type="entry name" value="S-adenosyl-L-methionine-dependent methyltransferases"/>
    <property type="match status" value="1"/>
</dbReference>